<evidence type="ECO:0000313" key="2">
    <source>
        <dbReference type="EMBL" id="MCE3049788.1"/>
    </source>
</evidence>
<evidence type="ECO:0000256" key="1">
    <source>
        <dbReference type="SAM" id="MobiDB-lite"/>
    </source>
</evidence>
<accession>A0ABS8WK39</accession>
<organism evidence="2 3">
    <name type="scientific">Datura stramonium</name>
    <name type="common">Jimsonweed</name>
    <name type="synonym">Common thornapple</name>
    <dbReference type="NCBI Taxonomy" id="4076"/>
    <lineage>
        <taxon>Eukaryota</taxon>
        <taxon>Viridiplantae</taxon>
        <taxon>Streptophyta</taxon>
        <taxon>Embryophyta</taxon>
        <taxon>Tracheophyta</taxon>
        <taxon>Spermatophyta</taxon>
        <taxon>Magnoliopsida</taxon>
        <taxon>eudicotyledons</taxon>
        <taxon>Gunneridae</taxon>
        <taxon>Pentapetalae</taxon>
        <taxon>asterids</taxon>
        <taxon>lamiids</taxon>
        <taxon>Solanales</taxon>
        <taxon>Solanaceae</taxon>
        <taxon>Solanoideae</taxon>
        <taxon>Datureae</taxon>
        <taxon>Datura</taxon>
    </lineage>
</organism>
<reference evidence="2 3" key="1">
    <citation type="journal article" date="2021" name="BMC Genomics">
        <title>Datura genome reveals duplications of psychoactive alkaloid biosynthetic genes and high mutation rate following tissue culture.</title>
        <authorList>
            <person name="Rajewski A."/>
            <person name="Carter-House D."/>
            <person name="Stajich J."/>
            <person name="Litt A."/>
        </authorList>
    </citation>
    <scope>NUCLEOTIDE SEQUENCE [LARGE SCALE GENOMIC DNA]</scope>
    <source>
        <strain evidence="2">AR-01</strain>
    </source>
</reference>
<dbReference type="EMBL" id="JACEIK010007143">
    <property type="protein sequence ID" value="MCE3049788.1"/>
    <property type="molecule type" value="Genomic_DNA"/>
</dbReference>
<name>A0ABS8WK39_DATST</name>
<sequence length="141" mass="15309">MAKMVSRRHGFGGEVLRSHGGYGVSPACWRRGRCGGLVGRRRPGDRGEKKKVVCMELSGWYLPTAVSGGEREKRGGRLGLVFSGQAVAETMVEADDKESKEGLWRGGKMKVGDGVSGDGGRREIAKRKRRAGGDALWLHVR</sequence>
<keyword evidence="3" id="KW-1185">Reference proteome</keyword>
<dbReference type="Proteomes" id="UP000823775">
    <property type="component" value="Unassembled WGS sequence"/>
</dbReference>
<proteinExistence type="predicted"/>
<evidence type="ECO:0000313" key="3">
    <source>
        <dbReference type="Proteomes" id="UP000823775"/>
    </source>
</evidence>
<protein>
    <submittedName>
        <fullName evidence="2">Uncharacterized protein</fullName>
    </submittedName>
</protein>
<feature type="region of interest" description="Disordered" evidence="1">
    <location>
        <begin position="98"/>
        <end position="126"/>
    </location>
</feature>
<comment type="caution">
    <text evidence="2">The sequence shown here is derived from an EMBL/GenBank/DDBJ whole genome shotgun (WGS) entry which is preliminary data.</text>
</comment>
<gene>
    <name evidence="2" type="ORF">HAX54_045790</name>
</gene>